<reference evidence="1 2" key="1">
    <citation type="journal article" date="2022" name="Nat. Genet.">
        <title>Improved pea reference genome and pan-genome highlight genomic features and evolutionary characteristics.</title>
        <authorList>
            <person name="Yang T."/>
            <person name="Liu R."/>
            <person name="Luo Y."/>
            <person name="Hu S."/>
            <person name="Wang D."/>
            <person name="Wang C."/>
            <person name="Pandey M.K."/>
            <person name="Ge S."/>
            <person name="Xu Q."/>
            <person name="Li N."/>
            <person name="Li G."/>
            <person name="Huang Y."/>
            <person name="Saxena R.K."/>
            <person name="Ji Y."/>
            <person name="Li M."/>
            <person name="Yan X."/>
            <person name="He Y."/>
            <person name="Liu Y."/>
            <person name="Wang X."/>
            <person name="Xiang C."/>
            <person name="Varshney R.K."/>
            <person name="Ding H."/>
            <person name="Gao S."/>
            <person name="Zong X."/>
        </authorList>
    </citation>
    <scope>NUCLEOTIDE SEQUENCE [LARGE SCALE GENOMIC DNA]</scope>
    <source>
        <strain evidence="1 2">cv. Zhongwan 6</strain>
    </source>
</reference>
<dbReference type="PANTHER" id="PTHR10775:SF166">
    <property type="entry name" value="OS04G0146034 PROTEIN"/>
    <property type="match status" value="1"/>
</dbReference>
<dbReference type="EMBL" id="JAMSHJ010000001">
    <property type="protein sequence ID" value="KAI5443990.1"/>
    <property type="molecule type" value="Genomic_DNA"/>
</dbReference>
<gene>
    <name evidence="1" type="ORF">KIW84_012571</name>
</gene>
<protein>
    <submittedName>
        <fullName evidence="1">Uncharacterized protein</fullName>
    </submittedName>
</protein>
<name>A0A9D5BI28_PEA</name>
<dbReference type="Gramene" id="Psat01G0257100-T1">
    <property type="protein sequence ID" value="KAI5443990.1"/>
    <property type="gene ID" value="KIW84_012571"/>
</dbReference>
<evidence type="ECO:0000313" key="2">
    <source>
        <dbReference type="Proteomes" id="UP001058974"/>
    </source>
</evidence>
<evidence type="ECO:0000313" key="1">
    <source>
        <dbReference type="EMBL" id="KAI5443990.1"/>
    </source>
</evidence>
<dbReference type="PANTHER" id="PTHR10775">
    <property type="entry name" value="OS08G0208400 PROTEIN"/>
    <property type="match status" value="1"/>
</dbReference>
<accession>A0A9D5BI28</accession>
<dbReference type="AlphaFoldDB" id="A0A9D5BI28"/>
<comment type="caution">
    <text evidence="1">The sequence shown here is derived from an EMBL/GenBank/DDBJ whole genome shotgun (WGS) entry which is preliminary data.</text>
</comment>
<organism evidence="1 2">
    <name type="scientific">Pisum sativum</name>
    <name type="common">Garden pea</name>
    <name type="synonym">Lathyrus oleraceus</name>
    <dbReference type="NCBI Taxonomy" id="3888"/>
    <lineage>
        <taxon>Eukaryota</taxon>
        <taxon>Viridiplantae</taxon>
        <taxon>Streptophyta</taxon>
        <taxon>Embryophyta</taxon>
        <taxon>Tracheophyta</taxon>
        <taxon>Spermatophyta</taxon>
        <taxon>Magnoliopsida</taxon>
        <taxon>eudicotyledons</taxon>
        <taxon>Gunneridae</taxon>
        <taxon>Pentapetalae</taxon>
        <taxon>rosids</taxon>
        <taxon>fabids</taxon>
        <taxon>Fabales</taxon>
        <taxon>Fabaceae</taxon>
        <taxon>Papilionoideae</taxon>
        <taxon>50 kb inversion clade</taxon>
        <taxon>NPAAA clade</taxon>
        <taxon>Hologalegina</taxon>
        <taxon>IRL clade</taxon>
        <taxon>Fabeae</taxon>
        <taxon>Lathyrus</taxon>
    </lineage>
</organism>
<proteinExistence type="predicted"/>
<keyword evidence="2" id="KW-1185">Reference proteome</keyword>
<sequence length="257" mass="29932">MCVRLLAAKSNWNVPDQCLEFFAKMILDATPTKDNLPTSFYDAKKLVTKLGLEVRKIDCCISDCMLFYDNEFGTSDGALKECKFCKSQRYQIRSKAINRVTDGGEDDFYDFVKHIYELVHDYLDSENKFVLFYYDWYDPSSRGTCYYVPYPSIVPRKRGWCVVIKTKPFGHIETDNLVEDVAYQVDEVEQINDVISVEQITSLSDTMVEGHQVDAFILLVENNMDEEHEELGSKDNITSDDENDMDEEHEDFEYFFL</sequence>
<dbReference type="Proteomes" id="UP001058974">
    <property type="component" value="Chromosome 1"/>
</dbReference>